<evidence type="ECO:0000259" key="4">
    <source>
        <dbReference type="Pfam" id="PF07726"/>
    </source>
</evidence>
<gene>
    <name evidence="6" type="ORF">SAMN02745150_00644</name>
</gene>
<evidence type="ECO:0000256" key="1">
    <source>
        <dbReference type="ARBA" id="ARBA00022741"/>
    </source>
</evidence>
<evidence type="ECO:0000313" key="7">
    <source>
        <dbReference type="Proteomes" id="UP000240042"/>
    </source>
</evidence>
<dbReference type="Proteomes" id="UP000240042">
    <property type="component" value="Unassembled WGS sequence"/>
</dbReference>
<comment type="similarity">
    <text evidence="3">Belongs to the MoxR family.</text>
</comment>
<keyword evidence="1" id="KW-0547">Nucleotide-binding</keyword>
<dbReference type="AlphaFoldDB" id="A0A1I1DRI1"/>
<dbReference type="Pfam" id="PF17863">
    <property type="entry name" value="AAA_lid_2"/>
    <property type="match status" value="1"/>
</dbReference>
<dbReference type="FunFam" id="3.40.50.300:FF:000640">
    <property type="entry name" value="MoxR family ATPase"/>
    <property type="match status" value="1"/>
</dbReference>
<evidence type="ECO:0000313" key="6">
    <source>
        <dbReference type="EMBL" id="SFB75648.1"/>
    </source>
</evidence>
<protein>
    <submittedName>
        <fullName evidence="6">MoxR-like ATPase</fullName>
    </submittedName>
</protein>
<dbReference type="PANTHER" id="PTHR42759:SF1">
    <property type="entry name" value="MAGNESIUM-CHELATASE SUBUNIT CHLD"/>
    <property type="match status" value="1"/>
</dbReference>
<dbReference type="Gene3D" id="3.40.50.300">
    <property type="entry name" value="P-loop containing nucleotide triphosphate hydrolases"/>
    <property type="match status" value="1"/>
</dbReference>
<dbReference type="SUPFAM" id="SSF52540">
    <property type="entry name" value="P-loop containing nucleoside triphosphate hydrolases"/>
    <property type="match status" value="1"/>
</dbReference>
<dbReference type="RefSeq" id="WP_092318563.1">
    <property type="nucleotide sequence ID" value="NZ_FOKY01000002.1"/>
</dbReference>
<dbReference type="PIRSF" id="PIRSF002849">
    <property type="entry name" value="AAA_ATPase_chaperone_MoxR_prd"/>
    <property type="match status" value="1"/>
</dbReference>
<dbReference type="InterPro" id="IPR041628">
    <property type="entry name" value="ChlI/MoxR_AAA_lid"/>
</dbReference>
<name>A0A1I1DRI1_BREAD</name>
<accession>A0A1I1DRI1</accession>
<dbReference type="GO" id="GO:0005524">
    <property type="term" value="F:ATP binding"/>
    <property type="evidence" value="ECO:0007669"/>
    <property type="project" value="UniProtKB-KW"/>
</dbReference>
<dbReference type="EMBL" id="FOKY01000002">
    <property type="protein sequence ID" value="SFB75648.1"/>
    <property type="molecule type" value="Genomic_DNA"/>
</dbReference>
<dbReference type="PANTHER" id="PTHR42759">
    <property type="entry name" value="MOXR FAMILY PROTEIN"/>
    <property type="match status" value="1"/>
</dbReference>
<dbReference type="InterPro" id="IPR027417">
    <property type="entry name" value="P-loop_NTPase"/>
</dbReference>
<keyword evidence="2" id="KW-0067">ATP-binding</keyword>
<evidence type="ECO:0000259" key="5">
    <source>
        <dbReference type="Pfam" id="PF17863"/>
    </source>
</evidence>
<evidence type="ECO:0000256" key="3">
    <source>
        <dbReference type="ARBA" id="ARBA00061607"/>
    </source>
</evidence>
<evidence type="ECO:0000256" key="2">
    <source>
        <dbReference type="ARBA" id="ARBA00022840"/>
    </source>
</evidence>
<sequence>MDQDIRRVTEIAVEKKELLLKIESEFEKVIVGQKNLFKYLMMGLLTGSHILVEGLPGLAKTLAVQTLAKILDLDFKRIQFTPDMLPADIRGTLVYNQGSGKFDVKKGPVFSNFVLADEINRAPAKVQAALLEAMQEKTVTLGDHTYKLEEPFLVMATQNPIEQEGTYPLPEAQMDRFLLKAITSYPSRAEEKRILARMGGDLFPEARTVINKKEVLSLQSVVKQIYADEKIFEYIVNLVYATREPESVNIRSEYIRCGASPRASLSFLKAAKAEAFLDGRAYVIPEDVKSIAHQVLRHRIILSFEAEAEGFTSDIIIDKILQAVEIP</sequence>
<dbReference type="Pfam" id="PF07726">
    <property type="entry name" value="AAA_3"/>
    <property type="match status" value="1"/>
</dbReference>
<dbReference type="InterPro" id="IPR050764">
    <property type="entry name" value="CbbQ/NirQ/NorQ/GpvN"/>
</dbReference>
<dbReference type="OrthoDB" id="9808397at2"/>
<proteinExistence type="inferred from homology"/>
<dbReference type="InterPro" id="IPR011703">
    <property type="entry name" value="ATPase_AAA-3"/>
</dbReference>
<dbReference type="CDD" id="cd00009">
    <property type="entry name" value="AAA"/>
    <property type="match status" value="1"/>
</dbReference>
<reference evidence="7" key="1">
    <citation type="submission" date="2016-10" db="EMBL/GenBank/DDBJ databases">
        <authorList>
            <person name="Varghese N."/>
            <person name="Submissions S."/>
        </authorList>
    </citation>
    <scope>NUCLEOTIDE SEQUENCE [LARGE SCALE GENOMIC DNA]</scope>
    <source>
        <strain evidence="7">ATCC 43811</strain>
    </source>
</reference>
<organism evidence="6 7">
    <name type="scientific">Brevinema andersonii</name>
    <dbReference type="NCBI Taxonomy" id="34097"/>
    <lineage>
        <taxon>Bacteria</taxon>
        <taxon>Pseudomonadati</taxon>
        <taxon>Spirochaetota</taxon>
        <taxon>Spirochaetia</taxon>
        <taxon>Brevinematales</taxon>
        <taxon>Brevinemataceae</taxon>
        <taxon>Brevinema</taxon>
    </lineage>
</organism>
<dbReference type="GO" id="GO:0016887">
    <property type="term" value="F:ATP hydrolysis activity"/>
    <property type="evidence" value="ECO:0007669"/>
    <property type="project" value="InterPro"/>
</dbReference>
<keyword evidence="7" id="KW-1185">Reference proteome</keyword>
<feature type="domain" description="ChlI/MoxR AAA lid" evidence="5">
    <location>
        <begin position="251"/>
        <end position="319"/>
    </location>
</feature>
<dbReference type="Gene3D" id="1.10.8.80">
    <property type="entry name" value="Magnesium chelatase subunit I, C-Terminal domain"/>
    <property type="match status" value="1"/>
</dbReference>
<dbReference type="STRING" id="34097.SAMN02745150_00644"/>
<feature type="domain" description="ATPase AAA-3" evidence="4">
    <location>
        <begin position="49"/>
        <end position="179"/>
    </location>
</feature>